<keyword evidence="3" id="KW-1185">Reference proteome</keyword>
<accession>A0A3S9VSD1</accession>
<dbReference type="AlphaFoldDB" id="A0A3S9VSD1"/>
<evidence type="ECO:0000256" key="1">
    <source>
        <dbReference type="SAM" id="MobiDB-lite"/>
    </source>
</evidence>
<reference evidence="2 3" key="1">
    <citation type="submission" date="2018-10" db="EMBL/GenBank/DDBJ databases">
        <title>Butyricimonas faecalis sp. nov., isolated from human faeces and emended description of the genus Butyricimonas.</title>
        <authorList>
            <person name="Le Roy T."/>
            <person name="Van der Smissen P."/>
            <person name="Paquot A."/>
            <person name="Delzenne N."/>
            <person name="Muccioli G."/>
            <person name="Collet J.-F."/>
            <person name="Cani P.D."/>
        </authorList>
    </citation>
    <scope>NUCLEOTIDE SEQUENCE [LARGE SCALE GENOMIC DNA]</scope>
    <source>
        <strain evidence="2 3">H184</strain>
    </source>
</reference>
<gene>
    <name evidence="2" type="ORF">D8S85_07205</name>
</gene>
<sequence length="91" mass="10045">MKQLPPPTPPYTGGEPNARNRRNATAPHLHPFPKGRAMDTQIHRDPILPLPKGRAMDFQIHRNAILPLCKGELEGVAPAPAPCGRNLKFKI</sequence>
<feature type="region of interest" description="Disordered" evidence="1">
    <location>
        <begin position="1"/>
        <end position="41"/>
    </location>
</feature>
<dbReference type="Proteomes" id="UP000270673">
    <property type="component" value="Chromosome"/>
</dbReference>
<proteinExistence type="predicted"/>
<protein>
    <submittedName>
        <fullName evidence="2">Uncharacterized protein</fullName>
    </submittedName>
</protein>
<name>A0A3S9VSD1_9BACT</name>
<evidence type="ECO:0000313" key="3">
    <source>
        <dbReference type="Proteomes" id="UP000270673"/>
    </source>
</evidence>
<dbReference type="KEGG" id="buy:D8S85_07205"/>
<feature type="compositionally biased region" description="Pro residues" evidence="1">
    <location>
        <begin position="1"/>
        <end position="10"/>
    </location>
</feature>
<dbReference type="EMBL" id="CP032819">
    <property type="protein sequence ID" value="AZS29371.1"/>
    <property type="molecule type" value="Genomic_DNA"/>
</dbReference>
<organism evidence="2 3">
    <name type="scientific">Butyricimonas faecalis</name>
    <dbReference type="NCBI Taxonomy" id="2093856"/>
    <lineage>
        <taxon>Bacteria</taxon>
        <taxon>Pseudomonadati</taxon>
        <taxon>Bacteroidota</taxon>
        <taxon>Bacteroidia</taxon>
        <taxon>Bacteroidales</taxon>
        <taxon>Odoribacteraceae</taxon>
        <taxon>Butyricimonas</taxon>
    </lineage>
</organism>
<evidence type="ECO:0000313" key="2">
    <source>
        <dbReference type="EMBL" id="AZS29371.1"/>
    </source>
</evidence>